<comment type="caution">
    <text evidence="2">The sequence shown here is derived from an EMBL/GenBank/DDBJ whole genome shotgun (WGS) entry which is preliminary data.</text>
</comment>
<evidence type="ECO:0000256" key="1">
    <source>
        <dbReference type="SAM" id="SignalP"/>
    </source>
</evidence>
<reference evidence="2 3" key="1">
    <citation type="journal article" date="2019" name="Environ. Microbiol.">
        <title>At the nexus of three kingdoms: the genome of the mycorrhizal fungus Gigaspora margarita provides insights into plant, endobacterial and fungal interactions.</title>
        <authorList>
            <person name="Venice F."/>
            <person name="Ghignone S."/>
            <person name="Salvioli di Fossalunga A."/>
            <person name="Amselem J."/>
            <person name="Novero M."/>
            <person name="Xianan X."/>
            <person name="Sedzielewska Toro K."/>
            <person name="Morin E."/>
            <person name="Lipzen A."/>
            <person name="Grigoriev I.V."/>
            <person name="Henrissat B."/>
            <person name="Martin F.M."/>
            <person name="Bonfante P."/>
        </authorList>
    </citation>
    <scope>NUCLEOTIDE SEQUENCE [LARGE SCALE GENOMIC DNA]</scope>
    <source>
        <strain evidence="2 3">BEG34</strain>
    </source>
</reference>
<feature type="chain" id="PRO_5034439066" description="MD-2-related lipid-recognition domain-containing protein" evidence="1">
    <location>
        <begin position="20"/>
        <end position="155"/>
    </location>
</feature>
<accession>A0A8H4A3E8</accession>
<dbReference type="AlphaFoldDB" id="A0A8H4A3E8"/>
<dbReference type="EMBL" id="WTPW01002149">
    <property type="protein sequence ID" value="KAF0395179.1"/>
    <property type="molecule type" value="Genomic_DNA"/>
</dbReference>
<evidence type="ECO:0000313" key="2">
    <source>
        <dbReference type="EMBL" id="KAF0395179.1"/>
    </source>
</evidence>
<organism evidence="2 3">
    <name type="scientific">Gigaspora margarita</name>
    <dbReference type="NCBI Taxonomy" id="4874"/>
    <lineage>
        <taxon>Eukaryota</taxon>
        <taxon>Fungi</taxon>
        <taxon>Fungi incertae sedis</taxon>
        <taxon>Mucoromycota</taxon>
        <taxon>Glomeromycotina</taxon>
        <taxon>Glomeromycetes</taxon>
        <taxon>Diversisporales</taxon>
        <taxon>Gigasporaceae</taxon>
        <taxon>Gigaspora</taxon>
    </lineage>
</organism>
<dbReference type="OrthoDB" id="2307830at2759"/>
<name>A0A8H4A3E8_GIGMA</name>
<dbReference type="Proteomes" id="UP000439903">
    <property type="component" value="Unassembled WGS sequence"/>
</dbReference>
<proteinExistence type="predicted"/>
<feature type="signal peptide" evidence="1">
    <location>
        <begin position="1"/>
        <end position="19"/>
    </location>
</feature>
<evidence type="ECO:0008006" key="4">
    <source>
        <dbReference type="Google" id="ProtNLM"/>
    </source>
</evidence>
<evidence type="ECO:0000313" key="3">
    <source>
        <dbReference type="Proteomes" id="UP000439903"/>
    </source>
</evidence>
<gene>
    <name evidence="2" type="ORF">F8M41_010279</name>
</gene>
<sequence>MKNFIFVFILFALLLTVNAVPFQLNKRTTSFSPCPFKTDPLNVTISPDPPESGKKEIFSISGTLTNHKIKKDKTILEIMYIDLSLTPIGDNYNQTFSQSIKAGEPFAVDVEIFSTPQLPSSYYIGIAVGDPTKDPKKPLNIYACAYALMGESDKS</sequence>
<keyword evidence="3" id="KW-1185">Reference proteome</keyword>
<protein>
    <recommendedName>
        <fullName evidence="4">MD-2-related lipid-recognition domain-containing protein</fullName>
    </recommendedName>
</protein>
<keyword evidence="1" id="KW-0732">Signal</keyword>